<feature type="compositionally biased region" description="Basic and acidic residues" evidence="1">
    <location>
        <begin position="1"/>
        <end position="19"/>
    </location>
</feature>
<gene>
    <name evidence="2" type="ORF">ENSA5_47440</name>
</gene>
<organism evidence="2 3">
    <name type="scientific">Enhygromyxa salina</name>
    <dbReference type="NCBI Taxonomy" id="215803"/>
    <lineage>
        <taxon>Bacteria</taxon>
        <taxon>Pseudomonadati</taxon>
        <taxon>Myxococcota</taxon>
        <taxon>Polyangia</taxon>
        <taxon>Nannocystales</taxon>
        <taxon>Nannocystaceae</taxon>
        <taxon>Enhygromyxa</taxon>
    </lineage>
</organism>
<protein>
    <submittedName>
        <fullName evidence="2">Uncharacterized protein</fullName>
    </submittedName>
</protein>
<comment type="caution">
    <text evidence="2">The sequence shown here is derived from an EMBL/GenBank/DDBJ whole genome shotgun (WGS) entry which is preliminary data.</text>
</comment>
<proteinExistence type="predicted"/>
<evidence type="ECO:0000313" key="2">
    <source>
        <dbReference type="EMBL" id="PRP92831.1"/>
    </source>
</evidence>
<accession>A0A2S9XJG7</accession>
<dbReference type="AlphaFoldDB" id="A0A2S9XJG7"/>
<reference evidence="2 3" key="1">
    <citation type="submission" date="2018-03" db="EMBL/GenBank/DDBJ databases">
        <title>Draft Genome Sequences of the Obligatory Marine Myxobacteria Enhygromyxa salina SWB005.</title>
        <authorList>
            <person name="Poehlein A."/>
            <person name="Moghaddam J.A."/>
            <person name="Harms H."/>
            <person name="Alanjari M."/>
            <person name="Koenig G.M."/>
            <person name="Daniel R."/>
            <person name="Schaeberle T.F."/>
        </authorList>
    </citation>
    <scope>NUCLEOTIDE SEQUENCE [LARGE SCALE GENOMIC DNA]</scope>
    <source>
        <strain evidence="2 3">SWB005</strain>
    </source>
</reference>
<evidence type="ECO:0000313" key="3">
    <source>
        <dbReference type="Proteomes" id="UP000237968"/>
    </source>
</evidence>
<evidence type="ECO:0000256" key="1">
    <source>
        <dbReference type="SAM" id="MobiDB-lite"/>
    </source>
</evidence>
<keyword evidence="3" id="KW-1185">Reference proteome</keyword>
<dbReference type="Proteomes" id="UP000237968">
    <property type="component" value="Unassembled WGS sequence"/>
</dbReference>
<sequence length="257" mass="27783">MKPEPEVEPAPEVKPEPKPEPACVETFSVDSDRSVLDEQRAHAGAKRWDDFAERYRAEYVDPDSYHPVEVVASHRIGGTPLLWFTPDYADAVVNAAVLTELKVVDAPRLSVDQRVEIGALTELGLAARGAMPRAASLGLFAEGFVAKTCSTPGTAAFWLRALGKNSGARRHDALHPGLLGKIGGRELARFMIEAGVIQTYWHIGASLCLRGESETAGTYRAEFSGEHEYFTNEKNRGGFGFVFELGADGKVALVGAA</sequence>
<dbReference type="EMBL" id="PVNK01000204">
    <property type="protein sequence ID" value="PRP92831.1"/>
    <property type="molecule type" value="Genomic_DNA"/>
</dbReference>
<feature type="region of interest" description="Disordered" evidence="1">
    <location>
        <begin position="1"/>
        <end position="30"/>
    </location>
</feature>
<name>A0A2S9XJG7_9BACT</name>